<feature type="transmembrane region" description="Helical" evidence="8">
    <location>
        <begin position="26"/>
        <end position="47"/>
    </location>
</feature>
<feature type="domain" description="Ancillary SecYEG translocon subunit/Cell division coordinator CpoB TPR" evidence="9">
    <location>
        <begin position="21"/>
        <end position="187"/>
    </location>
</feature>
<dbReference type="KEGG" id="banc:PU02_1276"/>
<dbReference type="PANTHER" id="PTHR38035">
    <property type="entry name" value="UPF0070 PROTEIN YFGM"/>
    <property type="match status" value="1"/>
</dbReference>
<dbReference type="AlphaFoldDB" id="A0A0M5KSV2"/>
<gene>
    <name evidence="10" type="ORF">PU02_1276</name>
</gene>
<evidence type="ECO:0000259" key="9">
    <source>
        <dbReference type="Pfam" id="PF09976"/>
    </source>
</evidence>
<dbReference type="InterPro" id="IPR026039">
    <property type="entry name" value="YfgM"/>
</dbReference>
<sequence length="223" mass="25319">MLYDSFVREVNEELRQEKIYTFWKRYGVFIIVALVMFVLTIVAYQIFSHRKLNKENAISDAFMKSIELIEEHHFGEAMQQLENVKASNLGGYPFLARLREASLMSERGDDAQAVKLFDAVASHKKAPLLLQKVAKVRAAYILVDTGTLDDVEKRVKDMANDIDPMRMSAREALGLAAYKAAKMDEAAYYFQKNAEESLLGLGITDRAKVMLELIQATGKTNKR</sequence>
<evidence type="ECO:0000256" key="6">
    <source>
        <dbReference type="ARBA" id="ARBA00023136"/>
    </source>
</evidence>
<dbReference type="PANTHER" id="PTHR38035:SF1">
    <property type="entry name" value="ANCILLARY SECYEG TRANSLOCON SUBUNIT"/>
    <property type="match status" value="1"/>
</dbReference>
<name>A0A0M5KSV2_9HYPH</name>
<evidence type="ECO:0000256" key="8">
    <source>
        <dbReference type="SAM" id="Phobius"/>
    </source>
</evidence>
<dbReference type="OrthoDB" id="7173339at2"/>
<protein>
    <submittedName>
        <fullName evidence="10">Mlr7403-like protein</fullName>
    </submittedName>
</protein>
<keyword evidence="6 8" id="KW-0472">Membrane</keyword>
<dbReference type="PATRIC" id="fig|1318743.3.peg.1291"/>
<keyword evidence="5 8" id="KW-1133">Transmembrane helix</keyword>
<keyword evidence="3" id="KW-1003">Cell membrane</keyword>
<keyword evidence="4 8" id="KW-0812">Transmembrane</keyword>
<dbReference type="EMBL" id="CP010401">
    <property type="protein sequence ID" value="ALE04090.1"/>
    <property type="molecule type" value="Genomic_DNA"/>
</dbReference>
<reference evidence="10 11" key="1">
    <citation type="journal article" date="2015" name="Genome Announc.">
        <title>Complete Genome Sequence of Bartonella ancashensis Strain 20.00, Isolated from the Blood of a Patient with Verruga Peruana.</title>
        <authorList>
            <person name="Hang J."/>
            <person name="Mullins K.E."/>
            <person name="Clifford R.J."/>
            <person name="Onmus-Leone F."/>
            <person name="Yang Y."/>
            <person name="Jiang J."/>
            <person name="Leguia M."/>
            <person name="Kasper M.R."/>
            <person name="Maguina C."/>
            <person name="Lesho E.P."/>
            <person name="Jarman R.G."/>
            <person name="Richards A.L."/>
            <person name="Blazes D."/>
        </authorList>
    </citation>
    <scope>NUCLEOTIDE SEQUENCE [LARGE SCALE GENOMIC DNA]</scope>
    <source>
        <strain evidence="10 11">20.00</strain>
    </source>
</reference>
<evidence type="ECO:0000256" key="3">
    <source>
        <dbReference type="ARBA" id="ARBA00022475"/>
    </source>
</evidence>
<organism evidence="10 11">
    <name type="scientific">Bartonella ancashensis</name>
    <dbReference type="NCBI Taxonomy" id="1318743"/>
    <lineage>
        <taxon>Bacteria</taxon>
        <taxon>Pseudomonadati</taxon>
        <taxon>Pseudomonadota</taxon>
        <taxon>Alphaproteobacteria</taxon>
        <taxon>Hyphomicrobiales</taxon>
        <taxon>Bartonellaceae</taxon>
        <taxon>Bartonella</taxon>
    </lineage>
</organism>
<evidence type="ECO:0000256" key="5">
    <source>
        <dbReference type="ARBA" id="ARBA00022989"/>
    </source>
</evidence>
<keyword evidence="11" id="KW-1185">Reference proteome</keyword>
<evidence type="ECO:0000256" key="2">
    <source>
        <dbReference type="ARBA" id="ARBA00004236"/>
    </source>
</evidence>
<proteinExistence type="predicted"/>
<dbReference type="STRING" id="1318743.PU02_1276"/>
<dbReference type="GO" id="GO:0005886">
    <property type="term" value="C:plasma membrane"/>
    <property type="evidence" value="ECO:0007669"/>
    <property type="project" value="UniProtKB-SubCell"/>
</dbReference>
<dbReference type="InterPro" id="IPR018704">
    <property type="entry name" value="SecYEG/CpoB_TPR"/>
</dbReference>
<keyword evidence="7" id="KW-0143">Chaperone</keyword>
<evidence type="ECO:0000313" key="11">
    <source>
        <dbReference type="Proteomes" id="UP000057213"/>
    </source>
</evidence>
<accession>A0A0M5KSV2</accession>
<dbReference type="RefSeq" id="WP_053944529.1">
    <property type="nucleotide sequence ID" value="NZ_CP010401.1"/>
</dbReference>
<evidence type="ECO:0000256" key="1">
    <source>
        <dbReference type="ARBA" id="ARBA00004167"/>
    </source>
</evidence>
<dbReference type="Pfam" id="PF09976">
    <property type="entry name" value="TPR_21"/>
    <property type="match status" value="1"/>
</dbReference>
<dbReference type="Proteomes" id="UP000057213">
    <property type="component" value="Chromosome"/>
</dbReference>
<dbReference type="GO" id="GO:0044877">
    <property type="term" value="F:protein-containing complex binding"/>
    <property type="evidence" value="ECO:0007669"/>
    <property type="project" value="InterPro"/>
</dbReference>
<evidence type="ECO:0000313" key="10">
    <source>
        <dbReference type="EMBL" id="ALE04090.1"/>
    </source>
</evidence>
<comment type="subcellular location">
    <subcellularLocation>
        <location evidence="2">Cell membrane</location>
    </subcellularLocation>
    <subcellularLocation>
        <location evidence="1">Membrane</location>
        <topology evidence="1">Single-pass membrane protein</topology>
    </subcellularLocation>
</comment>
<evidence type="ECO:0000256" key="7">
    <source>
        <dbReference type="ARBA" id="ARBA00023186"/>
    </source>
</evidence>
<evidence type="ECO:0000256" key="4">
    <source>
        <dbReference type="ARBA" id="ARBA00022692"/>
    </source>
</evidence>